<dbReference type="Proteomes" id="UP000195877">
    <property type="component" value="Chromosome 1"/>
</dbReference>
<dbReference type="AlphaFoldDB" id="A0A1Y6HEL2"/>
<evidence type="ECO:0000313" key="1">
    <source>
        <dbReference type="EMBL" id="SMQ99833.1"/>
    </source>
</evidence>
<sequence length="193" mass="20750">MTGFDACSPDKAIRPYRGNASRYDGGRSRMRGVHCSVGQAPWKHGSMHTTGFRNHCVRHGQPSSALRLTCQSLVDASSVFFEAAQHSGKARTSRTSLTGATSSLQHCRLNGRVRPNGNAAAVDDQLPLAAELAVIGPVRAGVVVIRLMTSRSNPSLDKRCQRASPLNARVGVRQTRYAFAICAPGLRSIDHDA</sequence>
<name>A0A1Y6HEL2_9XANT</name>
<keyword evidence="3" id="KW-1185">Reference proteome</keyword>
<protein>
    <submittedName>
        <fullName evidence="2">Transcriptional regulator</fullName>
    </submittedName>
</protein>
<dbReference type="Proteomes" id="UP000195953">
    <property type="component" value="Chromosome 1"/>
</dbReference>
<reference evidence="1 3" key="2">
    <citation type="submission" date="2017-05" db="EMBL/GenBank/DDBJ databases">
        <authorList>
            <person name="Blom J."/>
        </authorList>
    </citation>
    <scope>NUCLEOTIDE SEQUENCE [LARGE SCALE GENOMIC DNA]</scope>
    <source>
        <strain evidence="1">PD885</strain>
    </source>
</reference>
<organism evidence="2 4">
    <name type="scientific">Xanthomonas fragariae</name>
    <dbReference type="NCBI Taxonomy" id="48664"/>
    <lineage>
        <taxon>Bacteria</taxon>
        <taxon>Pseudomonadati</taxon>
        <taxon>Pseudomonadota</taxon>
        <taxon>Gammaproteobacteria</taxon>
        <taxon>Lysobacterales</taxon>
        <taxon>Lysobacteraceae</taxon>
        <taxon>Xanthomonas</taxon>
    </lineage>
</organism>
<dbReference type="EMBL" id="LT853882">
    <property type="protein sequence ID" value="SMQ99833.1"/>
    <property type="molecule type" value="Genomic_DNA"/>
</dbReference>
<evidence type="ECO:0000313" key="3">
    <source>
        <dbReference type="Proteomes" id="UP000195877"/>
    </source>
</evidence>
<evidence type="ECO:0000313" key="2">
    <source>
        <dbReference type="EMBL" id="SMR02714.1"/>
    </source>
</evidence>
<proteinExistence type="predicted"/>
<dbReference type="EMBL" id="LT853885">
    <property type="protein sequence ID" value="SMR02714.1"/>
    <property type="molecule type" value="Genomic_DNA"/>
</dbReference>
<gene>
    <name evidence="2" type="ORF">PD5205_01404</name>
    <name evidence="1" type="ORF">PD885_02602</name>
</gene>
<accession>A0A1Y6HEL2</accession>
<reference evidence="2 4" key="1">
    <citation type="submission" date="2017-05" db="EMBL/GenBank/DDBJ databases">
        <authorList>
            <person name="Song R."/>
            <person name="Chenine A.L."/>
            <person name="Ruprecht R.M."/>
        </authorList>
    </citation>
    <scope>NUCLEOTIDE SEQUENCE [LARGE SCALE GENOMIC DNA]</scope>
    <source>
        <strain evidence="2">PD5205</strain>
    </source>
</reference>
<evidence type="ECO:0000313" key="4">
    <source>
        <dbReference type="Proteomes" id="UP000195953"/>
    </source>
</evidence>